<evidence type="ECO:0000313" key="7">
    <source>
        <dbReference type="Proteomes" id="UP000239434"/>
    </source>
</evidence>
<organism evidence="6 7">
    <name type="scientific">Phyllobacterium phragmitis</name>
    <dbReference type="NCBI Taxonomy" id="2670329"/>
    <lineage>
        <taxon>Bacteria</taxon>
        <taxon>Pseudomonadati</taxon>
        <taxon>Pseudomonadota</taxon>
        <taxon>Alphaproteobacteria</taxon>
        <taxon>Hyphomicrobiales</taxon>
        <taxon>Phyllobacteriaceae</taxon>
        <taxon>Phyllobacterium</taxon>
    </lineage>
</organism>
<proteinExistence type="inferred from homology"/>
<accession>A0A2S9ILZ3</accession>
<evidence type="ECO:0000256" key="1">
    <source>
        <dbReference type="ARBA" id="ARBA00005495"/>
    </source>
</evidence>
<comment type="caution">
    <text evidence="6">The sequence shown here is derived from an EMBL/GenBank/DDBJ whole genome shotgun (WGS) entry which is preliminary data.</text>
</comment>
<dbReference type="Pfam" id="PF04828">
    <property type="entry name" value="GFA"/>
    <property type="match status" value="1"/>
</dbReference>
<keyword evidence="2" id="KW-0479">Metal-binding</keyword>
<evidence type="ECO:0000313" key="6">
    <source>
        <dbReference type="EMBL" id="PRD41541.1"/>
    </source>
</evidence>
<evidence type="ECO:0000256" key="4">
    <source>
        <dbReference type="ARBA" id="ARBA00023239"/>
    </source>
</evidence>
<dbReference type="EMBL" id="PVBR01000019">
    <property type="protein sequence ID" value="PRD41541.1"/>
    <property type="molecule type" value="Genomic_DNA"/>
</dbReference>
<dbReference type="PROSITE" id="PS51891">
    <property type="entry name" value="CENP_V_GFA"/>
    <property type="match status" value="1"/>
</dbReference>
<dbReference type="Gene3D" id="3.90.1590.10">
    <property type="entry name" value="glutathione-dependent formaldehyde- activating enzyme (gfa)"/>
    <property type="match status" value="1"/>
</dbReference>
<dbReference type="SUPFAM" id="SSF51316">
    <property type="entry name" value="Mss4-like"/>
    <property type="match status" value="1"/>
</dbReference>
<feature type="domain" description="CENP-V/GFA" evidence="5">
    <location>
        <begin position="10"/>
        <end position="124"/>
    </location>
</feature>
<dbReference type="GO" id="GO:0016846">
    <property type="term" value="F:carbon-sulfur lyase activity"/>
    <property type="evidence" value="ECO:0007669"/>
    <property type="project" value="InterPro"/>
</dbReference>
<dbReference type="Proteomes" id="UP000239434">
    <property type="component" value="Unassembled WGS sequence"/>
</dbReference>
<keyword evidence="4" id="KW-0456">Lyase</keyword>
<dbReference type="InterPro" id="IPR011057">
    <property type="entry name" value="Mss4-like_sf"/>
</dbReference>
<dbReference type="AlphaFoldDB" id="A0A2S9ILZ3"/>
<sequence length="135" mass="15158">MAEDHSVEHHRGSCLCGAVRFETTGKLGRVSYCHCTQCRKQSGHHYAATNVVDDALHIDGAENITWYASSEKARRGFCRTCGSVLFWKHDEVDYTSIMAGSFDQPTGLHGKRHIFVSDKGDYYSINDELPQYPQG</sequence>
<evidence type="ECO:0000256" key="2">
    <source>
        <dbReference type="ARBA" id="ARBA00022723"/>
    </source>
</evidence>
<name>A0A2S9ILZ3_9HYPH</name>
<dbReference type="PANTHER" id="PTHR33337:SF40">
    <property type="entry name" value="CENP-V_GFA DOMAIN-CONTAINING PROTEIN-RELATED"/>
    <property type="match status" value="1"/>
</dbReference>
<evidence type="ECO:0000259" key="5">
    <source>
        <dbReference type="PROSITE" id="PS51891"/>
    </source>
</evidence>
<comment type="similarity">
    <text evidence="1">Belongs to the Gfa family.</text>
</comment>
<dbReference type="InterPro" id="IPR006913">
    <property type="entry name" value="CENP-V/GFA"/>
</dbReference>
<keyword evidence="7" id="KW-1185">Reference proteome</keyword>
<gene>
    <name evidence="6" type="ORF">C5748_20900</name>
</gene>
<protein>
    <submittedName>
        <fullName evidence="6">Aldehyde-activating protein</fullName>
    </submittedName>
</protein>
<evidence type="ECO:0000256" key="3">
    <source>
        <dbReference type="ARBA" id="ARBA00022833"/>
    </source>
</evidence>
<dbReference type="GO" id="GO:0046872">
    <property type="term" value="F:metal ion binding"/>
    <property type="evidence" value="ECO:0007669"/>
    <property type="project" value="UniProtKB-KW"/>
</dbReference>
<dbReference type="PANTHER" id="PTHR33337">
    <property type="entry name" value="GFA DOMAIN-CONTAINING PROTEIN"/>
    <property type="match status" value="1"/>
</dbReference>
<reference evidence="6 7" key="1">
    <citation type="submission" date="2018-02" db="EMBL/GenBank/DDBJ databases">
        <title>The draft genome of Phyllobacterium sp. 1N-3.</title>
        <authorList>
            <person name="Liu L."/>
            <person name="Li L."/>
            <person name="Zhang X."/>
            <person name="Wang T."/>
            <person name="Liang L."/>
        </authorList>
    </citation>
    <scope>NUCLEOTIDE SEQUENCE [LARGE SCALE GENOMIC DNA]</scope>
    <source>
        <strain evidence="6 7">1N-3</strain>
    </source>
</reference>
<keyword evidence="3" id="KW-0862">Zinc</keyword>